<dbReference type="EMBL" id="RWGY01000007">
    <property type="protein sequence ID" value="TVU40606.1"/>
    <property type="molecule type" value="Genomic_DNA"/>
</dbReference>
<keyword evidence="2" id="KW-1185">Reference proteome</keyword>
<protein>
    <submittedName>
        <fullName evidence="1">Uncharacterized protein</fullName>
    </submittedName>
</protein>
<dbReference type="PANTHER" id="PTHR32133">
    <property type="entry name" value="OS07G0120400 PROTEIN"/>
    <property type="match status" value="1"/>
</dbReference>
<sequence length="126" mass="14549">MQELVPPRLQPPIPPPVRRFVERHRAPPLLGFLYQHRSPAFFEPTPCSFSPRTFDRSTWRALDAHHGLVLAQNLVSSRPEGTELVVWNPVTDRMHRLPVPRFLHIRHMWTAAVVCAAAGRMRPPRL</sequence>
<accession>A0A5J9VYD2</accession>
<evidence type="ECO:0000313" key="1">
    <source>
        <dbReference type="EMBL" id="TVU40606.1"/>
    </source>
</evidence>
<dbReference type="PANTHER" id="PTHR32133:SF386">
    <property type="entry name" value="F-BOX DOMAIN-CONTAINING PROTEIN"/>
    <property type="match status" value="1"/>
</dbReference>
<gene>
    <name evidence="1" type="ORF">EJB05_14074</name>
</gene>
<dbReference type="AlphaFoldDB" id="A0A5J9VYD2"/>
<comment type="caution">
    <text evidence="1">The sequence shown here is derived from an EMBL/GenBank/DDBJ whole genome shotgun (WGS) entry which is preliminary data.</text>
</comment>
<proteinExistence type="predicted"/>
<evidence type="ECO:0000313" key="2">
    <source>
        <dbReference type="Proteomes" id="UP000324897"/>
    </source>
</evidence>
<reference evidence="1 2" key="1">
    <citation type="journal article" date="2019" name="Sci. Rep.">
        <title>A high-quality genome of Eragrostis curvula grass provides insights into Poaceae evolution and supports new strategies to enhance forage quality.</title>
        <authorList>
            <person name="Carballo J."/>
            <person name="Santos B.A.C.M."/>
            <person name="Zappacosta D."/>
            <person name="Garbus I."/>
            <person name="Selva J.P."/>
            <person name="Gallo C.A."/>
            <person name="Diaz A."/>
            <person name="Albertini E."/>
            <person name="Caccamo M."/>
            <person name="Echenique V."/>
        </authorList>
    </citation>
    <scope>NUCLEOTIDE SEQUENCE [LARGE SCALE GENOMIC DNA]</scope>
    <source>
        <strain evidence="2">cv. Victoria</strain>
        <tissue evidence="1">Leaf</tissue>
    </source>
</reference>
<dbReference type="Gramene" id="TVU40606">
    <property type="protein sequence ID" value="TVU40606"/>
    <property type="gene ID" value="EJB05_14074"/>
</dbReference>
<feature type="non-terminal residue" evidence="1">
    <location>
        <position position="1"/>
    </location>
</feature>
<dbReference type="Proteomes" id="UP000324897">
    <property type="component" value="Chromosome 4"/>
</dbReference>
<organism evidence="1 2">
    <name type="scientific">Eragrostis curvula</name>
    <name type="common">weeping love grass</name>
    <dbReference type="NCBI Taxonomy" id="38414"/>
    <lineage>
        <taxon>Eukaryota</taxon>
        <taxon>Viridiplantae</taxon>
        <taxon>Streptophyta</taxon>
        <taxon>Embryophyta</taxon>
        <taxon>Tracheophyta</taxon>
        <taxon>Spermatophyta</taxon>
        <taxon>Magnoliopsida</taxon>
        <taxon>Liliopsida</taxon>
        <taxon>Poales</taxon>
        <taxon>Poaceae</taxon>
        <taxon>PACMAD clade</taxon>
        <taxon>Chloridoideae</taxon>
        <taxon>Eragrostideae</taxon>
        <taxon>Eragrostidinae</taxon>
        <taxon>Eragrostis</taxon>
    </lineage>
</organism>
<name>A0A5J9VYD2_9POAL</name>